<dbReference type="GO" id="GO:0031119">
    <property type="term" value="P:tRNA pseudouridine synthesis"/>
    <property type="evidence" value="ECO:0007669"/>
    <property type="project" value="UniProtKB-UniRule"/>
</dbReference>
<evidence type="ECO:0000259" key="5">
    <source>
        <dbReference type="PROSITE" id="PS50984"/>
    </source>
</evidence>
<dbReference type="InterPro" id="IPR020119">
    <property type="entry name" value="PsdUridine_synth_TruD_CS"/>
</dbReference>
<dbReference type="Gene3D" id="3.30.2340.10">
    <property type="entry name" value="TruD, insertion domain"/>
    <property type="match status" value="1"/>
</dbReference>
<dbReference type="PROSITE" id="PS50984">
    <property type="entry name" value="TRUD"/>
    <property type="match status" value="1"/>
</dbReference>
<dbReference type="EMBL" id="RQXW01000003">
    <property type="protein sequence ID" value="RTE66909.1"/>
    <property type="molecule type" value="Genomic_DNA"/>
</dbReference>
<comment type="function">
    <text evidence="4">Responsible for synthesis of pseudouridine from uracil-13 in transfer RNAs.</text>
</comment>
<dbReference type="PANTHER" id="PTHR47811:SF1">
    <property type="entry name" value="TRNA PSEUDOURIDINE SYNTHASE D"/>
    <property type="match status" value="1"/>
</dbReference>
<comment type="similarity">
    <text evidence="1 4">Belongs to the pseudouridine synthase TruD family.</text>
</comment>
<dbReference type="InterPro" id="IPR001656">
    <property type="entry name" value="PsdUridine_synth_TruD"/>
</dbReference>
<feature type="active site" description="Nucleophile" evidence="4">
    <location>
        <position position="80"/>
    </location>
</feature>
<dbReference type="GO" id="GO:0005829">
    <property type="term" value="C:cytosol"/>
    <property type="evidence" value="ECO:0007669"/>
    <property type="project" value="TreeGrafter"/>
</dbReference>
<dbReference type="RefSeq" id="WP_126157494.1">
    <property type="nucleotide sequence ID" value="NZ_RQXW01000003.1"/>
</dbReference>
<keyword evidence="7" id="KW-1185">Reference proteome</keyword>
<gene>
    <name evidence="4" type="primary">truD</name>
    <name evidence="6" type="ORF">EH243_04735</name>
</gene>
<dbReference type="InterPro" id="IPR050170">
    <property type="entry name" value="TruD_pseudoU_synthase"/>
</dbReference>
<organism evidence="6 7">
    <name type="scientific">Amphritea opalescens</name>
    <dbReference type="NCBI Taxonomy" id="2490544"/>
    <lineage>
        <taxon>Bacteria</taxon>
        <taxon>Pseudomonadati</taxon>
        <taxon>Pseudomonadota</taxon>
        <taxon>Gammaproteobacteria</taxon>
        <taxon>Oceanospirillales</taxon>
        <taxon>Oceanospirillaceae</taxon>
        <taxon>Amphritea</taxon>
    </lineage>
</organism>
<dbReference type="PROSITE" id="PS01268">
    <property type="entry name" value="UPF0024"/>
    <property type="match status" value="1"/>
</dbReference>
<sequence length="350" mass="39520">MNFPTELQYLYGEPASRAVIRTEPDDFRVIEDLSFEPEGSGDHVFLYIRKTGENTDWVARQLAHFCQVSPKEVGYAGKKDRHAITEQWFSVHMPGRSPLTWSLFETDTIKVLKSVKHTRKLRLGSLTGNRFQIRLRQVTEPAVLLSRVEEIRQGVPNYFGEQRFGHHGGNLTKGALLIAGKLKERQRHKKGLYISAVRSYMFNQLVSQRIEQSFFAQPMAGDVLMINGSQSCFPFEAEDETILSRLQSGDLHLTAAMWGRGRSICTADAATWEIEQLTPWQEQLAGLEKLGLNQERRSTRLMPGHLTIEQEADDQFLLAFDLPAGSFATSVLRELAQVSSAAAQPDPEAE</sequence>
<comment type="catalytic activity">
    <reaction evidence="4">
        <text>uridine(13) in tRNA = pseudouridine(13) in tRNA</text>
        <dbReference type="Rhea" id="RHEA:42540"/>
        <dbReference type="Rhea" id="RHEA-COMP:10105"/>
        <dbReference type="Rhea" id="RHEA-COMP:10106"/>
        <dbReference type="ChEBI" id="CHEBI:65314"/>
        <dbReference type="ChEBI" id="CHEBI:65315"/>
        <dbReference type="EC" id="5.4.99.27"/>
    </reaction>
</comment>
<dbReference type="SUPFAM" id="SSF55120">
    <property type="entry name" value="Pseudouridine synthase"/>
    <property type="match status" value="1"/>
</dbReference>
<dbReference type="GO" id="GO:0003723">
    <property type="term" value="F:RNA binding"/>
    <property type="evidence" value="ECO:0007669"/>
    <property type="project" value="InterPro"/>
</dbReference>
<dbReference type="InterPro" id="IPR042214">
    <property type="entry name" value="TruD_catalytic"/>
</dbReference>
<keyword evidence="2 4" id="KW-0819">tRNA processing</keyword>
<evidence type="ECO:0000256" key="4">
    <source>
        <dbReference type="HAMAP-Rule" id="MF_01082"/>
    </source>
</evidence>
<evidence type="ECO:0000313" key="6">
    <source>
        <dbReference type="EMBL" id="RTE66909.1"/>
    </source>
</evidence>
<feature type="domain" description="TRUD" evidence="5">
    <location>
        <begin position="154"/>
        <end position="301"/>
    </location>
</feature>
<dbReference type="Proteomes" id="UP000283087">
    <property type="component" value="Unassembled WGS sequence"/>
</dbReference>
<dbReference type="InterPro" id="IPR011760">
    <property type="entry name" value="PsdUridine_synth_TruD_insert"/>
</dbReference>
<evidence type="ECO:0000256" key="2">
    <source>
        <dbReference type="ARBA" id="ARBA00022694"/>
    </source>
</evidence>
<dbReference type="AlphaFoldDB" id="A0A430KTS9"/>
<dbReference type="CDD" id="cd02575">
    <property type="entry name" value="PseudoU_synth_EcTruD"/>
    <property type="match status" value="1"/>
</dbReference>
<dbReference type="OrthoDB" id="1550679at2"/>
<evidence type="ECO:0000256" key="1">
    <source>
        <dbReference type="ARBA" id="ARBA00007953"/>
    </source>
</evidence>
<dbReference type="EC" id="5.4.99.27" evidence="4"/>
<evidence type="ECO:0000256" key="3">
    <source>
        <dbReference type="ARBA" id="ARBA00023235"/>
    </source>
</evidence>
<name>A0A430KTS9_9GAMM</name>
<accession>A0A430KTS9</accession>
<dbReference type="InterPro" id="IPR043165">
    <property type="entry name" value="TruD_insert_sf"/>
</dbReference>
<dbReference type="InterPro" id="IPR020103">
    <property type="entry name" value="PsdUridine_synth_cat_dom_sf"/>
</dbReference>
<keyword evidence="3 4" id="KW-0413">Isomerase</keyword>
<proteinExistence type="inferred from homology"/>
<reference evidence="6 7" key="1">
    <citation type="submission" date="2018-11" db="EMBL/GenBank/DDBJ databases">
        <title>The draft genome sequence of Amphritea opalescens ANRC-JH13T.</title>
        <authorList>
            <person name="Fang Z."/>
            <person name="Zhang Y."/>
            <person name="Han X."/>
        </authorList>
    </citation>
    <scope>NUCLEOTIDE SEQUENCE [LARGE SCALE GENOMIC DNA]</scope>
    <source>
        <strain evidence="6 7">ANRC-JH13</strain>
    </source>
</reference>
<evidence type="ECO:0000313" key="7">
    <source>
        <dbReference type="Proteomes" id="UP000283087"/>
    </source>
</evidence>
<dbReference type="PANTHER" id="PTHR47811">
    <property type="entry name" value="TRNA PSEUDOURIDINE SYNTHASE D"/>
    <property type="match status" value="1"/>
</dbReference>
<comment type="caution">
    <text evidence="6">The sequence shown here is derived from an EMBL/GenBank/DDBJ whole genome shotgun (WGS) entry which is preliminary data.</text>
</comment>
<dbReference type="HAMAP" id="MF_01082">
    <property type="entry name" value="TruD"/>
    <property type="match status" value="1"/>
</dbReference>
<dbReference type="Gene3D" id="3.30.2350.20">
    <property type="entry name" value="TruD, catalytic domain"/>
    <property type="match status" value="1"/>
</dbReference>
<protein>
    <recommendedName>
        <fullName evidence="4">tRNA pseudouridine synthase D</fullName>
        <ecNumber evidence="4">5.4.99.27</ecNumber>
    </recommendedName>
    <alternativeName>
        <fullName evidence="4">tRNA pseudouridine(13) synthase</fullName>
    </alternativeName>
    <alternativeName>
        <fullName evidence="4">tRNA pseudouridylate synthase D</fullName>
    </alternativeName>
    <alternativeName>
        <fullName evidence="4">tRNA-uridine isomerase D</fullName>
    </alternativeName>
</protein>
<dbReference type="Pfam" id="PF01142">
    <property type="entry name" value="TruD"/>
    <property type="match status" value="2"/>
</dbReference>
<dbReference type="GO" id="GO:0160150">
    <property type="term" value="F:tRNA pseudouridine(13) synthase activity"/>
    <property type="evidence" value="ECO:0007669"/>
    <property type="project" value="UniProtKB-EC"/>
</dbReference>